<dbReference type="SUPFAM" id="SSF81296">
    <property type="entry name" value="E set domains"/>
    <property type="match status" value="1"/>
</dbReference>
<evidence type="ECO:0000256" key="1">
    <source>
        <dbReference type="ARBA" id="ARBA00002053"/>
    </source>
</evidence>
<evidence type="ECO:0000256" key="4">
    <source>
        <dbReference type="ARBA" id="ARBA00016056"/>
    </source>
</evidence>
<evidence type="ECO:0000256" key="7">
    <source>
        <dbReference type="ARBA" id="ARBA00023055"/>
    </source>
</evidence>
<gene>
    <name evidence="9" type="ORF">K470DRAFT_297506</name>
</gene>
<dbReference type="CDD" id="cd00917">
    <property type="entry name" value="PG-PI_TP"/>
    <property type="match status" value="1"/>
</dbReference>
<keyword evidence="5" id="KW-0813">Transport</keyword>
<proteinExistence type="inferred from homology"/>
<reference evidence="9" key="1">
    <citation type="journal article" date="2020" name="Stud. Mycol.">
        <title>101 Dothideomycetes genomes: a test case for predicting lifestyles and emergence of pathogens.</title>
        <authorList>
            <person name="Haridas S."/>
            <person name="Albert R."/>
            <person name="Binder M."/>
            <person name="Bloem J."/>
            <person name="Labutti K."/>
            <person name="Salamov A."/>
            <person name="Andreopoulos B."/>
            <person name="Baker S."/>
            <person name="Barry K."/>
            <person name="Bills G."/>
            <person name="Bluhm B."/>
            <person name="Cannon C."/>
            <person name="Castanera R."/>
            <person name="Culley D."/>
            <person name="Daum C."/>
            <person name="Ezra D."/>
            <person name="Gonzalez J."/>
            <person name="Henrissat B."/>
            <person name="Kuo A."/>
            <person name="Liang C."/>
            <person name="Lipzen A."/>
            <person name="Lutzoni F."/>
            <person name="Magnuson J."/>
            <person name="Mondo S."/>
            <person name="Nolan M."/>
            <person name="Ohm R."/>
            <person name="Pangilinan J."/>
            <person name="Park H.-J."/>
            <person name="Ramirez L."/>
            <person name="Alfaro M."/>
            <person name="Sun H."/>
            <person name="Tritt A."/>
            <person name="Yoshinaga Y."/>
            <person name="Zwiers L.-H."/>
            <person name="Turgeon B."/>
            <person name="Goodwin S."/>
            <person name="Spatafora J."/>
            <person name="Crous P."/>
            <person name="Grigoriev I."/>
        </authorList>
    </citation>
    <scope>NUCLEOTIDE SEQUENCE</scope>
    <source>
        <strain evidence="9">CBS 480.64</strain>
    </source>
</reference>
<dbReference type="GO" id="GO:0032934">
    <property type="term" value="F:sterol binding"/>
    <property type="evidence" value="ECO:0007669"/>
    <property type="project" value="InterPro"/>
</dbReference>
<dbReference type="GO" id="GO:0032366">
    <property type="term" value="P:intracellular sterol transport"/>
    <property type="evidence" value="ECO:0007669"/>
    <property type="project" value="InterPro"/>
</dbReference>
<organism evidence="9 10">
    <name type="scientific">Piedraia hortae CBS 480.64</name>
    <dbReference type="NCBI Taxonomy" id="1314780"/>
    <lineage>
        <taxon>Eukaryota</taxon>
        <taxon>Fungi</taxon>
        <taxon>Dikarya</taxon>
        <taxon>Ascomycota</taxon>
        <taxon>Pezizomycotina</taxon>
        <taxon>Dothideomycetes</taxon>
        <taxon>Dothideomycetidae</taxon>
        <taxon>Capnodiales</taxon>
        <taxon>Piedraiaceae</taxon>
        <taxon>Piedraia</taxon>
    </lineage>
</organism>
<comment type="subunit">
    <text evidence="3">Monomer.</text>
</comment>
<keyword evidence="10" id="KW-1185">Reference proteome</keyword>
<accession>A0A6A7CBE3</accession>
<comment type="similarity">
    <text evidence="2">Belongs to the NPC2 family.</text>
</comment>
<evidence type="ECO:0000256" key="5">
    <source>
        <dbReference type="ARBA" id="ARBA00022448"/>
    </source>
</evidence>
<comment type="function">
    <text evidence="1">Catalyzes the intermembrane transfer of phosphatidylglycerol and phosphatidylinositol.</text>
</comment>
<dbReference type="SMART" id="SM00737">
    <property type="entry name" value="ML"/>
    <property type="match status" value="1"/>
</dbReference>
<sequence length="163" mass="17854">MKCSALLALGAAVDDPLQVPGENPLLHCTDPANDILNLTSVDLYPNPPLPGQTLDITARGSISKDIEEGAYIKLNVKYGLITILNMKADLCEHVDEVELKCPLKKDDLSVLSKQVELPKQIPPGRYTVMADAYTKDDERVTCLMAKVEFHRGSIVQQKVLNGL</sequence>
<keyword evidence="7" id="KW-0445">Lipid transport</keyword>
<name>A0A6A7CBE3_9PEZI</name>
<evidence type="ECO:0000256" key="3">
    <source>
        <dbReference type="ARBA" id="ARBA00011245"/>
    </source>
</evidence>
<dbReference type="AlphaFoldDB" id="A0A6A7CBE3"/>
<evidence type="ECO:0000256" key="6">
    <source>
        <dbReference type="ARBA" id="ARBA00022729"/>
    </source>
</evidence>
<dbReference type="InterPro" id="IPR039670">
    <property type="entry name" value="NPC2-like"/>
</dbReference>
<evidence type="ECO:0000256" key="2">
    <source>
        <dbReference type="ARBA" id="ARBA00006370"/>
    </source>
</evidence>
<dbReference type="InterPro" id="IPR003172">
    <property type="entry name" value="ML_dom"/>
</dbReference>
<dbReference type="OrthoDB" id="6409159at2759"/>
<dbReference type="EMBL" id="MU005957">
    <property type="protein sequence ID" value="KAF2864517.1"/>
    <property type="molecule type" value="Genomic_DNA"/>
</dbReference>
<dbReference type="Proteomes" id="UP000799421">
    <property type="component" value="Unassembled WGS sequence"/>
</dbReference>
<dbReference type="InterPro" id="IPR033917">
    <property type="entry name" value="ML_PG-PI_TP"/>
</dbReference>
<evidence type="ECO:0000313" key="9">
    <source>
        <dbReference type="EMBL" id="KAF2864517.1"/>
    </source>
</evidence>
<protein>
    <recommendedName>
        <fullName evidence="4">Phosphatidylglycerol/phosphatidylinositol transfer protein</fullName>
    </recommendedName>
</protein>
<dbReference type="InterPro" id="IPR014756">
    <property type="entry name" value="Ig_E-set"/>
</dbReference>
<feature type="domain" description="MD-2-related lipid-recognition" evidence="8">
    <location>
        <begin position="25"/>
        <end position="147"/>
    </location>
</feature>
<dbReference type="Gene3D" id="2.60.40.770">
    <property type="match status" value="1"/>
</dbReference>
<keyword evidence="6" id="KW-0732">Signal</keyword>
<evidence type="ECO:0000259" key="8">
    <source>
        <dbReference type="SMART" id="SM00737"/>
    </source>
</evidence>
<dbReference type="FunFam" id="2.60.40.770:FF:000004">
    <property type="entry name" value="Phosphatidylglycerol/phosphatidylinositol transfer protein"/>
    <property type="match status" value="1"/>
</dbReference>
<dbReference type="Pfam" id="PF02221">
    <property type="entry name" value="E1_DerP2_DerF2"/>
    <property type="match status" value="1"/>
</dbReference>
<evidence type="ECO:0000313" key="10">
    <source>
        <dbReference type="Proteomes" id="UP000799421"/>
    </source>
</evidence>
<dbReference type="PANTHER" id="PTHR11306">
    <property type="entry name" value="NIEMANN PICK TYPE C2 PROTEIN NPC2-RELATED"/>
    <property type="match status" value="1"/>
</dbReference>
<dbReference type="PANTHER" id="PTHR11306:SF0">
    <property type="entry name" value="PHOSPHATIDYLGLYCEROL_PHOSPHATIDYLINOSITOL TRANSFER PROTEIN"/>
    <property type="match status" value="1"/>
</dbReference>